<evidence type="ECO:0000256" key="7">
    <source>
        <dbReference type="ARBA" id="ARBA00049197"/>
    </source>
</evidence>
<reference evidence="11 12" key="1">
    <citation type="submission" date="2019-01" db="EMBL/GenBank/DDBJ databases">
        <title>Genome sequencing of the rare red list fungi Fomitopsis rosea.</title>
        <authorList>
            <person name="Buettner E."/>
            <person name="Kellner H."/>
        </authorList>
    </citation>
    <scope>NUCLEOTIDE SEQUENCE [LARGE SCALE GENOMIC DNA]</scope>
    <source>
        <strain evidence="11 12">DSM 105464</strain>
    </source>
</reference>
<keyword evidence="4 8" id="KW-0101">Branched-chain amino acid catabolism</keyword>
<evidence type="ECO:0000256" key="6">
    <source>
        <dbReference type="ARBA" id="ARBA00023027"/>
    </source>
</evidence>
<dbReference type="Pfam" id="PF03446">
    <property type="entry name" value="NAD_binding_2"/>
    <property type="match status" value="1"/>
</dbReference>
<evidence type="ECO:0000259" key="9">
    <source>
        <dbReference type="Pfam" id="PF03446"/>
    </source>
</evidence>
<dbReference type="FunFam" id="1.10.1040.10:FF:000006">
    <property type="entry name" value="3-hydroxyisobutyrate dehydrogenase"/>
    <property type="match status" value="1"/>
</dbReference>
<evidence type="ECO:0000313" key="12">
    <source>
        <dbReference type="Proteomes" id="UP000298390"/>
    </source>
</evidence>
<dbReference type="SUPFAM" id="SSF51735">
    <property type="entry name" value="NAD(P)-binding Rossmann-fold domains"/>
    <property type="match status" value="1"/>
</dbReference>
<dbReference type="NCBIfam" id="TIGR01692">
    <property type="entry name" value="HIBADH"/>
    <property type="match status" value="1"/>
</dbReference>
<dbReference type="UniPathway" id="UPA00362"/>
<feature type="domain" description="3-hydroxyisobutyrate dehydrogenase-like NAD-binding" evidence="10">
    <location>
        <begin position="280"/>
        <end position="411"/>
    </location>
</feature>
<dbReference type="InterPro" id="IPR011548">
    <property type="entry name" value="HIBADH"/>
</dbReference>
<evidence type="ECO:0000256" key="2">
    <source>
        <dbReference type="ARBA" id="ARBA00006013"/>
    </source>
</evidence>
<evidence type="ECO:0000259" key="10">
    <source>
        <dbReference type="Pfam" id="PF14833"/>
    </source>
</evidence>
<dbReference type="GO" id="GO:0050661">
    <property type="term" value="F:NADP binding"/>
    <property type="evidence" value="ECO:0007669"/>
    <property type="project" value="InterPro"/>
</dbReference>
<comment type="similarity">
    <text evidence="2">Belongs to the HIBADH-related family. 3-hydroxyisobutyrate dehydrogenase subfamily.</text>
</comment>
<dbReference type="InterPro" id="IPR002204">
    <property type="entry name" value="3-OH-isobutyrate_DH-rel_CS"/>
</dbReference>
<dbReference type="SUPFAM" id="SSF48179">
    <property type="entry name" value="6-phosphogluconate dehydrogenase C-terminal domain-like"/>
    <property type="match status" value="1"/>
</dbReference>
<dbReference type="InterPro" id="IPR013328">
    <property type="entry name" value="6PGD_dom2"/>
</dbReference>
<organism evidence="11 12">
    <name type="scientific">Rhodofomes roseus</name>
    <dbReference type="NCBI Taxonomy" id="34475"/>
    <lineage>
        <taxon>Eukaryota</taxon>
        <taxon>Fungi</taxon>
        <taxon>Dikarya</taxon>
        <taxon>Basidiomycota</taxon>
        <taxon>Agaricomycotina</taxon>
        <taxon>Agaricomycetes</taxon>
        <taxon>Polyporales</taxon>
        <taxon>Rhodofomes</taxon>
    </lineage>
</organism>
<sequence>MVSRATLRSNDVGIKHDVQSVLRHIFDDKRCIFSVSWSMLVRWVAPPAFAFSQDCQVDLGRIALAANAFDEQSTTTMRPSARRLMAFTLSATRPHSVSFIGLGRMGSPMAYNLFSKSVAESEGTARFVVCDARTAVAEAFAADFVKQFPGTQVDIANSPEEAVLASQTVVTMLPSTPHVRNVYAESGGILPALLRLPREAVQSTLCIDSTTLDVETARTLVARADKIGVRMVDAPVSGGVAGAKAGTLSFLVGGTNTAFELARPTLERMGKHIIYCGGSGAGLAAKICNNLVLGVQQIVVSEAMLLGQKLGLQPKVLASVINTSTGACWASSVNNPVPGAVPDKSPPCERDYEGGFATRLMLKDMGLALNIAESTKTAMPLGAAAGEIYAEVIADDPDAAEKDFSAVYRYLRLPKNKED</sequence>
<dbReference type="Pfam" id="PF14833">
    <property type="entry name" value="NAD_binding_11"/>
    <property type="match status" value="1"/>
</dbReference>
<dbReference type="Gene3D" id="3.40.50.720">
    <property type="entry name" value="NAD(P)-binding Rossmann-like Domain"/>
    <property type="match status" value="1"/>
</dbReference>
<proteinExistence type="inferred from homology"/>
<keyword evidence="6 8" id="KW-0520">NAD</keyword>
<comment type="catalytic activity">
    <reaction evidence="7 8">
        <text>3-hydroxy-2-methylpropanoate + NAD(+) = 2-methyl-3-oxopropanoate + NADH + H(+)</text>
        <dbReference type="Rhea" id="RHEA:17681"/>
        <dbReference type="ChEBI" id="CHEBI:11805"/>
        <dbReference type="ChEBI" id="CHEBI:15378"/>
        <dbReference type="ChEBI" id="CHEBI:57540"/>
        <dbReference type="ChEBI" id="CHEBI:57700"/>
        <dbReference type="ChEBI" id="CHEBI:57945"/>
        <dbReference type="EC" id="1.1.1.31"/>
    </reaction>
</comment>
<protein>
    <recommendedName>
        <fullName evidence="3 8">3-hydroxyisobutyrate dehydrogenase</fullName>
        <shortName evidence="8">HIBADH</shortName>
        <ecNumber evidence="3 8">1.1.1.31</ecNumber>
    </recommendedName>
</protein>
<gene>
    <name evidence="11" type="ORF">EVJ58_g5023</name>
</gene>
<evidence type="ECO:0000256" key="3">
    <source>
        <dbReference type="ARBA" id="ARBA00012991"/>
    </source>
</evidence>
<comment type="caution">
    <text evidence="11">The sequence shown here is derived from an EMBL/GenBank/DDBJ whole genome shotgun (WGS) entry which is preliminary data.</text>
</comment>
<dbReference type="InterPro" id="IPR029154">
    <property type="entry name" value="HIBADH-like_NADP-bd"/>
</dbReference>
<dbReference type="InterPro" id="IPR036291">
    <property type="entry name" value="NAD(P)-bd_dom_sf"/>
</dbReference>
<dbReference type="Proteomes" id="UP000298390">
    <property type="component" value="Unassembled WGS sequence"/>
</dbReference>
<evidence type="ECO:0000256" key="1">
    <source>
        <dbReference type="ARBA" id="ARBA00005109"/>
    </source>
</evidence>
<evidence type="ECO:0000313" key="11">
    <source>
        <dbReference type="EMBL" id="TFY60634.1"/>
    </source>
</evidence>
<dbReference type="PANTHER" id="PTHR22981">
    <property type="entry name" value="3-HYDROXYISOBUTYRATE DEHYDROGENASE-RELATED"/>
    <property type="match status" value="1"/>
</dbReference>
<dbReference type="EMBL" id="SEKV01000244">
    <property type="protein sequence ID" value="TFY60634.1"/>
    <property type="molecule type" value="Genomic_DNA"/>
</dbReference>
<dbReference type="GO" id="GO:0008442">
    <property type="term" value="F:3-hydroxyisobutyrate dehydrogenase activity"/>
    <property type="evidence" value="ECO:0007669"/>
    <property type="project" value="UniProtKB-EC"/>
</dbReference>
<dbReference type="STRING" id="34475.A0A4Y9YDN3"/>
<dbReference type="EC" id="1.1.1.31" evidence="3 8"/>
<accession>A0A4Y9YDN3</accession>
<dbReference type="GO" id="GO:0005739">
    <property type="term" value="C:mitochondrion"/>
    <property type="evidence" value="ECO:0007669"/>
    <property type="project" value="TreeGrafter"/>
</dbReference>
<dbReference type="Gene3D" id="1.10.1040.10">
    <property type="entry name" value="N-(1-d-carboxylethyl)-l-norvaline Dehydrogenase, domain 2"/>
    <property type="match status" value="1"/>
</dbReference>
<name>A0A4Y9YDN3_9APHY</name>
<comment type="pathway">
    <text evidence="1 8">Amino-acid degradation; L-valine degradation.</text>
</comment>
<dbReference type="InterPro" id="IPR006115">
    <property type="entry name" value="6PGDH_NADP-bd"/>
</dbReference>
<dbReference type="GO" id="GO:0051287">
    <property type="term" value="F:NAD binding"/>
    <property type="evidence" value="ECO:0007669"/>
    <property type="project" value="InterPro"/>
</dbReference>
<dbReference type="InterPro" id="IPR008927">
    <property type="entry name" value="6-PGluconate_DH-like_C_sf"/>
</dbReference>
<evidence type="ECO:0000256" key="8">
    <source>
        <dbReference type="RuleBase" id="RU910714"/>
    </source>
</evidence>
<dbReference type="PROSITE" id="PS00895">
    <property type="entry name" value="3_HYDROXYISOBUT_DH"/>
    <property type="match status" value="1"/>
</dbReference>
<dbReference type="AlphaFoldDB" id="A0A4Y9YDN3"/>
<keyword evidence="5 8" id="KW-0560">Oxidoreductase</keyword>
<evidence type="ECO:0000256" key="4">
    <source>
        <dbReference type="ARBA" id="ARBA00022456"/>
    </source>
</evidence>
<dbReference type="PANTHER" id="PTHR22981:SF7">
    <property type="entry name" value="3-HYDROXYISOBUTYRATE DEHYDROGENASE, MITOCHONDRIAL"/>
    <property type="match status" value="1"/>
</dbReference>
<evidence type="ECO:0000256" key="5">
    <source>
        <dbReference type="ARBA" id="ARBA00023002"/>
    </source>
</evidence>
<dbReference type="GO" id="GO:0006574">
    <property type="term" value="P:L-valine catabolic process"/>
    <property type="evidence" value="ECO:0007669"/>
    <property type="project" value="UniProtKB-UniPathway"/>
</dbReference>
<feature type="domain" description="6-phosphogluconate dehydrogenase NADP-binding" evidence="9">
    <location>
        <begin position="97"/>
        <end position="277"/>
    </location>
</feature>